<feature type="transmembrane region" description="Helical" evidence="1">
    <location>
        <begin position="25"/>
        <end position="47"/>
    </location>
</feature>
<keyword evidence="1" id="KW-0472">Membrane</keyword>
<dbReference type="AlphaFoldDB" id="A0A3B1CCX0"/>
<protein>
    <submittedName>
        <fullName evidence="2">NADH dehydrogenase</fullName>
        <ecNumber evidence="2">1.6.99.3</ecNumber>
    </submittedName>
</protein>
<dbReference type="GO" id="GO:0016491">
    <property type="term" value="F:oxidoreductase activity"/>
    <property type="evidence" value="ECO:0007669"/>
    <property type="project" value="UniProtKB-KW"/>
</dbReference>
<evidence type="ECO:0000256" key="1">
    <source>
        <dbReference type="SAM" id="Phobius"/>
    </source>
</evidence>
<dbReference type="Gene3D" id="3.40.1260.10">
    <property type="entry name" value="DsrEFH-like"/>
    <property type="match status" value="1"/>
</dbReference>
<dbReference type="EC" id="1.6.99.3" evidence="2"/>
<accession>A0A3B1CCX0</accession>
<name>A0A3B1CCX0_9ZZZZ</name>
<dbReference type="EMBL" id="UOGC01000030">
    <property type="protein sequence ID" value="VAX16525.1"/>
    <property type="molecule type" value="Genomic_DNA"/>
</dbReference>
<dbReference type="InterPro" id="IPR027396">
    <property type="entry name" value="DsrEFH-like"/>
</dbReference>
<keyword evidence="1" id="KW-0812">Transmembrane</keyword>
<sequence>MSEEKQKRIALIASKGTLDMAYPPLILATTGVAMDMDAGIFFTFYGLDIINKHKYKSLKVPPLANPAMPNPVPGMPVPNIVGALPGMTMVATAMMKSWMSKANVATIPKLIESCQKAGVRMIACQMTMDVMGTDKADLIDGIEVGGAATFLDFAADSDISLFI</sequence>
<reference evidence="2" key="1">
    <citation type="submission" date="2018-06" db="EMBL/GenBank/DDBJ databases">
        <authorList>
            <person name="Zhirakovskaya E."/>
        </authorList>
    </citation>
    <scope>NUCLEOTIDE SEQUENCE</scope>
</reference>
<dbReference type="InterPro" id="IPR032836">
    <property type="entry name" value="DsrE2-like"/>
</dbReference>
<dbReference type="Pfam" id="PF13686">
    <property type="entry name" value="DrsE_2"/>
    <property type="match status" value="1"/>
</dbReference>
<dbReference type="SUPFAM" id="SSF75169">
    <property type="entry name" value="DsrEFH-like"/>
    <property type="match status" value="1"/>
</dbReference>
<keyword evidence="2" id="KW-0560">Oxidoreductase</keyword>
<proteinExistence type="predicted"/>
<dbReference type="PANTHER" id="PTHR34655:SF2">
    <property type="entry name" value="PEROXIREDOXIN FAMILY PROTEIN"/>
    <property type="match status" value="1"/>
</dbReference>
<dbReference type="PANTHER" id="PTHR34655">
    <property type="entry name" value="CONSERVED WITHIN P. AEROPHILUM"/>
    <property type="match status" value="1"/>
</dbReference>
<organism evidence="2">
    <name type="scientific">hydrothermal vent metagenome</name>
    <dbReference type="NCBI Taxonomy" id="652676"/>
    <lineage>
        <taxon>unclassified sequences</taxon>
        <taxon>metagenomes</taxon>
        <taxon>ecological metagenomes</taxon>
    </lineage>
</organism>
<gene>
    <name evidence="2" type="ORF">MNBD_NITROSPINAE01-1455</name>
</gene>
<keyword evidence="1" id="KW-1133">Transmembrane helix</keyword>
<evidence type="ECO:0000313" key="2">
    <source>
        <dbReference type="EMBL" id="VAX16525.1"/>
    </source>
</evidence>